<dbReference type="GO" id="GO:0045437">
    <property type="term" value="F:uridine nucleosidase activity"/>
    <property type="evidence" value="ECO:0007669"/>
    <property type="project" value="UniProtKB-ARBA"/>
</dbReference>
<reference evidence="4 5" key="1">
    <citation type="submission" date="2020-04" db="EMBL/GenBank/DDBJ databases">
        <authorList>
            <person name="Basu S."/>
            <person name="Maruthanayagam V."/>
            <person name="Chakraborty S."/>
            <person name="Pramanik A."/>
            <person name="Mukherjee J."/>
            <person name="Brink B."/>
        </authorList>
    </citation>
    <scope>NUCLEOTIDE SEQUENCE [LARGE SCALE GENOMIC DNA]</scope>
    <source>
        <strain evidence="4 5">AP17</strain>
    </source>
</reference>
<dbReference type="InterPro" id="IPR023186">
    <property type="entry name" value="IUNH"/>
</dbReference>
<keyword evidence="5" id="KW-1185">Reference proteome</keyword>
<gene>
    <name evidence="4" type="ORF">HCG48_07280</name>
</gene>
<dbReference type="GO" id="GO:0005829">
    <property type="term" value="C:cytosol"/>
    <property type="evidence" value="ECO:0007669"/>
    <property type="project" value="TreeGrafter"/>
</dbReference>
<sequence>MSSLPLRKLLVDTDPGGDDAIALLWLQSLVRQGLAELVAVTTAQGNVNGSRTFTSACQLLQLGGCAGVEVARAVADPPGILPDARHIHGADGMGDLSATLPASRRDWQTAPSADDTIIDALTQSPGEITVVGLAPLSNLAAAEAKRPGILKLAKEVVLMLGAFERQGNVTPLAEFNAAYDPQAAQSVLESGANLVVLPLDVTQELIFRRQTAREMRSRAPESAIAVFVDRLCEFMTETALRYRETAGIEGFLVHDAVTVAYLFYPETLKFRRAEVRIETEGRYSAGYTFIDRRHGAKLQANAFVGCEVNRQQLLAILRDDLQQLIA</sequence>
<dbReference type="InterPro" id="IPR015910">
    <property type="entry name" value="I/U_nuclsd_hydro_CS"/>
</dbReference>
<dbReference type="EMBL" id="CP051167">
    <property type="protein sequence ID" value="QIZ70405.1"/>
    <property type="molecule type" value="Genomic_DNA"/>
</dbReference>
<dbReference type="GO" id="GO:0006152">
    <property type="term" value="P:purine nucleoside catabolic process"/>
    <property type="evidence" value="ECO:0007669"/>
    <property type="project" value="TreeGrafter"/>
</dbReference>
<dbReference type="Proteomes" id="UP000500857">
    <property type="component" value="Chromosome"/>
</dbReference>
<name>A0A6H1TVE0_9CYAN</name>
<dbReference type="InterPro" id="IPR036452">
    <property type="entry name" value="Ribo_hydro-like"/>
</dbReference>
<dbReference type="GO" id="GO:0008477">
    <property type="term" value="F:purine nucleosidase activity"/>
    <property type="evidence" value="ECO:0007669"/>
    <property type="project" value="TreeGrafter"/>
</dbReference>
<organism evidence="4 5">
    <name type="scientific">Oxynema aestuarii AP17</name>
    <dbReference type="NCBI Taxonomy" id="2064643"/>
    <lineage>
        <taxon>Bacteria</taxon>
        <taxon>Bacillati</taxon>
        <taxon>Cyanobacteriota</taxon>
        <taxon>Cyanophyceae</taxon>
        <taxon>Oscillatoriophycideae</taxon>
        <taxon>Oscillatoriales</taxon>
        <taxon>Oscillatoriaceae</taxon>
        <taxon>Oxynema</taxon>
        <taxon>Oxynema aestuarii</taxon>
    </lineage>
</organism>
<protein>
    <submittedName>
        <fullName evidence="4">Nucleoside hydrolase</fullName>
    </submittedName>
</protein>
<accession>A0A6H1TVE0</accession>
<keyword evidence="1 4" id="KW-0378">Hydrolase</keyword>
<evidence type="ECO:0000256" key="2">
    <source>
        <dbReference type="ARBA" id="ARBA00023295"/>
    </source>
</evidence>
<dbReference type="RefSeq" id="WP_168568560.1">
    <property type="nucleotide sequence ID" value="NZ_CP051167.1"/>
</dbReference>
<dbReference type="SUPFAM" id="SSF53590">
    <property type="entry name" value="Nucleoside hydrolase"/>
    <property type="match status" value="1"/>
</dbReference>
<proteinExistence type="predicted"/>
<dbReference type="KEGG" id="oxy:HCG48_07280"/>
<dbReference type="PROSITE" id="PS01247">
    <property type="entry name" value="IUNH"/>
    <property type="match status" value="1"/>
</dbReference>
<feature type="domain" description="Inosine/uridine-preferring nucleoside hydrolase" evidence="3">
    <location>
        <begin position="10"/>
        <end position="313"/>
    </location>
</feature>
<dbReference type="AlphaFoldDB" id="A0A6H1TVE0"/>
<dbReference type="Gene3D" id="3.90.245.10">
    <property type="entry name" value="Ribonucleoside hydrolase-like"/>
    <property type="match status" value="1"/>
</dbReference>
<dbReference type="PANTHER" id="PTHR12304">
    <property type="entry name" value="INOSINE-URIDINE PREFERRING NUCLEOSIDE HYDROLASE"/>
    <property type="match status" value="1"/>
</dbReference>
<dbReference type="InterPro" id="IPR001910">
    <property type="entry name" value="Inosine/uridine_hydrolase_dom"/>
</dbReference>
<evidence type="ECO:0000256" key="1">
    <source>
        <dbReference type="ARBA" id="ARBA00022801"/>
    </source>
</evidence>
<keyword evidence="2" id="KW-0326">Glycosidase</keyword>
<dbReference type="Pfam" id="PF01156">
    <property type="entry name" value="IU_nuc_hydro"/>
    <property type="match status" value="1"/>
</dbReference>
<evidence type="ECO:0000313" key="4">
    <source>
        <dbReference type="EMBL" id="QIZ70405.1"/>
    </source>
</evidence>
<dbReference type="PANTHER" id="PTHR12304:SF4">
    <property type="entry name" value="URIDINE NUCLEOSIDASE"/>
    <property type="match status" value="1"/>
</dbReference>
<evidence type="ECO:0000313" key="5">
    <source>
        <dbReference type="Proteomes" id="UP000500857"/>
    </source>
</evidence>
<evidence type="ECO:0000259" key="3">
    <source>
        <dbReference type="Pfam" id="PF01156"/>
    </source>
</evidence>